<accession>A0A3P3TW17</accession>
<sequence length="1305" mass="143632">MLRKKTPLVWLLLLSLVISLVPIGLTPPAAQAATLKPTSYFTPDTAELRNTVDLTLDKSGTQISRDNVYHVTEAQLTVEGTYTKVTSSTLTANVQQLNWDPQQTKWVEDATKIIPGVIQLDTDRPDNRFKANLTLHSGMNRVTFSGSQGLNERSESFYILFDKVPYLDELKVLDGSSKLDLNQGARVVVQKNEITLQGKAQNATRINVSVNGGSALATTLLQDGTFFSPQLQMNPGLNDLSLVVQNGSDTLSFQYSLYYYDEKNPLVALYLVDSSDYPQDLLGRETPIFTEGATQARLFAQLLIPDAGSSFAGSATVQLDSTTVTPTYYESFDIGSDGKLSPKGGSEIYIPSVSQNTPAYRMVTFEINPLVFQTDANDSSIILQKQSHPLSITYGTKTINKSVDFQYMQGQTVITDLKYLNGYDGGDNIPSGEPLNGARVNSGEFYIMVTTNSKPNDAQNGLAANYMPLATQPISYEFVKSKSDTQHIYKITGFQNGNQTVRFNYQGSTAYKDATISFASKNYIYVANLTDGQSYPIDSDASKFLPINGKYVDFDNLDSQYFIAEVFANGLKVKSTSSEGPDSGWLNKTSGEFSFNLEVNVDTGPLVYGENRIVFTGSGTDSKGQTQQVKKELRIYIVDNNVSTIANFQPAVGKDRPDFPPRDFGSDDPQLSKIFNLTPDFTYKDKVYTTSLKTYDLVLRGSGAVKLNLNMGTKNILTADIPENSSGDADVKFADERYTYEFAGNRKDFIMRIHDLTNESPGTFIYTLELINETGAKTSQKLELVREAAPYRIISPQPTVGNQIIVNKNFVHFDIEAEGATEVKIDKEVAVARPDLGENRFVLDYVGLKQDKSNKIKIEISRGGTKNTDTIEVFYTGAVGIDAQYMAPKVANKYSVFNKSLELNFPKGTILESTDTRGIVKYYPQTKLLFGIADPSTGIVERRNDYGNVIGFPGTGEDSGIPSWSIPDEYLLNFSSNYDTRNFSRVSDIYWISGGLGEQGDKGEANYKPATNGVVPYSVEALFGDPQIPAERKITPSQRGTLKLKFDGNVVDEAGTTVTVYRYTPNKKWVNVGGVVDSKNNTITVSFDEFGYYTVMKMRRGYSDITNHSWARNILNALYAKGIMNNVRFEQFGADDQTTRGEFATLLVKGLDLPMNTDDNPTFADLVPGASSATWDYDHIETAARAGIVTGLSEGVFGPDQPITREQAAVMVARALKLKLPANDQKLKDALAKSFLDSGQIDTYAQPAIQAVTKGKIMAGLPVTQQGSKKASYNFNPKANMTRAEAGKIAVELLKKSKLFPKNLS</sequence>
<evidence type="ECO:0000259" key="2">
    <source>
        <dbReference type="PROSITE" id="PS51272"/>
    </source>
</evidence>
<dbReference type="EMBL" id="RRCN01000001">
    <property type="protein sequence ID" value="RRJ62321.1"/>
    <property type="molecule type" value="Genomic_DNA"/>
</dbReference>
<dbReference type="OrthoDB" id="1805600at2"/>
<keyword evidence="1" id="KW-0732">Signal</keyword>
<feature type="signal peptide" evidence="1">
    <location>
        <begin position="1"/>
        <end position="32"/>
    </location>
</feature>
<dbReference type="Pfam" id="PF00395">
    <property type="entry name" value="SLH"/>
    <property type="match status" value="3"/>
</dbReference>
<dbReference type="InterPro" id="IPR001119">
    <property type="entry name" value="SLH_dom"/>
</dbReference>
<evidence type="ECO:0000313" key="4">
    <source>
        <dbReference type="Proteomes" id="UP000267017"/>
    </source>
</evidence>
<organism evidence="3 4">
    <name type="scientific">Paenibacillus oralis</name>
    <dbReference type="NCBI Taxonomy" id="2490856"/>
    <lineage>
        <taxon>Bacteria</taxon>
        <taxon>Bacillati</taxon>
        <taxon>Bacillota</taxon>
        <taxon>Bacilli</taxon>
        <taxon>Bacillales</taxon>
        <taxon>Paenibacillaceae</taxon>
        <taxon>Paenibacillus</taxon>
    </lineage>
</organism>
<name>A0A3P3TW17_9BACL</name>
<evidence type="ECO:0000313" key="3">
    <source>
        <dbReference type="EMBL" id="RRJ62321.1"/>
    </source>
</evidence>
<feature type="domain" description="SLH" evidence="2">
    <location>
        <begin position="1098"/>
        <end position="1161"/>
    </location>
</feature>
<protein>
    <submittedName>
        <fullName evidence="3">S-layer homology domain-containing protein</fullName>
    </submittedName>
</protein>
<feature type="chain" id="PRO_5018029238" evidence="1">
    <location>
        <begin position="33"/>
        <end position="1305"/>
    </location>
</feature>
<feature type="domain" description="SLH" evidence="2">
    <location>
        <begin position="1232"/>
        <end position="1304"/>
    </location>
</feature>
<dbReference type="Proteomes" id="UP000267017">
    <property type="component" value="Unassembled WGS sequence"/>
</dbReference>
<gene>
    <name evidence="3" type="ORF">EHV15_04680</name>
</gene>
<comment type="caution">
    <text evidence="3">The sequence shown here is derived from an EMBL/GenBank/DDBJ whole genome shotgun (WGS) entry which is preliminary data.</text>
</comment>
<keyword evidence="4" id="KW-1185">Reference proteome</keyword>
<dbReference type="RefSeq" id="WP_128630211.1">
    <property type="nucleotide sequence ID" value="NZ_RRCN01000001.1"/>
</dbReference>
<feature type="domain" description="SLH" evidence="2">
    <location>
        <begin position="1163"/>
        <end position="1226"/>
    </location>
</feature>
<evidence type="ECO:0000256" key="1">
    <source>
        <dbReference type="SAM" id="SignalP"/>
    </source>
</evidence>
<dbReference type="PROSITE" id="PS51272">
    <property type="entry name" value="SLH"/>
    <property type="match status" value="3"/>
</dbReference>
<proteinExistence type="predicted"/>
<reference evidence="3 4" key="1">
    <citation type="submission" date="2018-11" db="EMBL/GenBank/DDBJ databases">
        <title>Genome sequencing of Paenibacillus sp. KCOM 3021 (= ChDC PVNT-B20).</title>
        <authorList>
            <person name="Kook J.-K."/>
            <person name="Park S.-N."/>
            <person name="Lim Y.K."/>
        </authorList>
    </citation>
    <scope>NUCLEOTIDE SEQUENCE [LARGE SCALE GENOMIC DNA]</scope>
    <source>
        <strain evidence="3 4">KCOM 3021</strain>
    </source>
</reference>